<accession>A0AAD7FIX8</accession>
<proteinExistence type="predicted"/>
<keyword evidence="2" id="KW-0812">Transmembrane</keyword>
<protein>
    <submittedName>
        <fullName evidence="3">Uncharacterized protein</fullName>
    </submittedName>
</protein>
<comment type="caution">
    <text evidence="3">The sequence shown here is derived from an EMBL/GenBank/DDBJ whole genome shotgun (WGS) entry which is preliminary data.</text>
</comment>
<keyword evidence="4" id="KW-1185">Reference proteome</keyword>
<evidence type="ECO:0000256" key="1">
    <source>
        <dbReference type="SAM" id="MobiDB-lite"/>
    </source>
</evidence>
<feature type="compositionally biased region" description="Acidic residues" evidence="1">
    <location>
        <begin position="15"/>
        <end position="35"/>
    </location>
</feature>
<sequence length="126" mass="13990">MATSVAKDEYTVPPADEDQALLDSEFTSDDEDEEPTSSSGAAPSNSSPSPDPRFVRPTPSVWKRAGLLIFVIFLFWLAFQLQTHNRKPKVIHANRYSKEFKFRPAASPVVTETLKDGRVRVRGAAP</sequence>
<feature type="compositionally biased region" description="Low complexity" evidence="1">
    <location>
        <begin position="36"/>
        <end position="48"/>
    </location>
</feature>
<dbReference type="EMBL" id="JARKIF010000011">
    <property type="protein sequence ID" value="KAJ7626944.1"/>
    <property type="molecule type" value="Genomic_DNA"/>
</dbReference>
<keyword evidence="2" id="KW-0472">Membrane</keyword>
<gene>
    <name evidence="3" type="ORF">FB45DRAFT_795185</name>
</gene>
<name>A0AAD7FIX8_9AGAR</name>
<feature type="transmembrane region" description="Helical" evidence="2">
    <location>
        <begin position="61"/>
        <end position="79"/>
    </location>
</feature>
<evidence type="ECO:0000256" key="2">
    <source>
        <dbReference type="SAM" id="Phobius"/>
    </source>
</evidence>
<organism evidence="3 4">
    <name type="scientific">Roridomyces roridus</name>
    <dbReference type="NCBI Taxonomy" id="1738132"/>
    <lineage>
        <taxon>Eukaryota</taxon>
        <taxon>Fungi</taxon>
        <taxon>Dikarya</taxon>
        <taxon>Basidiomycota</taxon>
        <taxon>Agaricomycotina</taxon>
        <taxon>Agaricomycetes</taxon>
        <taxon>Agaricomycetidae</taxon>
        <taxon>Agaricales</taxon>
        <taxon>Marasmiineae</taxon>
        <taxon>Mycenaceae</taxon>
        <taxon>Roridomyces</taxon>
    </lineage>
</organism>
<dbReference type="AlphaFoldDB" id="A0AAD7FIX8"/>
<evidence type="ECO:0000313" key="3">
    <source>
        <dbReference type="EMBL" id="KAJ7626944.1"/>
    </source>
</evidence>
<dbReference type="Proteomes" id="UP001221142">
    <property type="component" value="Unassembled WGS sequence"/>
</dbReference>
<reference evidence="3" key="1">
    <citation type="submission" date="2023-03" db="EMBL/GenBank/DDBJ databases">
        <title>Massive genome expansion in bonnet fungi (Mycena s.s.) driven by repeated elements and novel gene families across ecological guilds.</title>
        <authorList>
            <consortium name="Lawrence Berkeley National Laboratory"/>
            <person name="Harder C.B."/>
            <person name="Miyauchi S."/>
            <person name="Viragh M."/>
            <person name="Kuo A."/>
            <person name="Thoen E."/>
            <person name="Andreopoulos B."/>
            <person name="Lu D."/>
            <person name="Skrede I."/>
            <person name="Drula E."/>
            <person name="Henrissat B."/>
            <person name="Morin E."/>
            <person name="Kohler A."/>
            <person name="Barry K."/>
            <person name="LaButti K."/>
            <person name="Morin E."/>
            <person name="Salamov A."/>
            <person name="Lipzen A."/>
            <person name="Mereny Z."/>
            <person name="Hegedus B."/>
            <person name="Baldrian P."/>
            <person name="Stursova M."/>
            <person name="Weitz H."/>
            <person name="Taylor A."/>
            <person name="Grigoriev I.V."/>
            <person name="Nagy L.G."/>
            <person name="Martin F."/>
            <person name="Kauserud H."/>
        </authorList>
    </citation>
    <scope>NUCLEOTIDE SEQUENCE</scope>
    <source>
        <strain evidence="3">9284</strain>
    </source>
</reference>
<feature type="region of interest" description="Disordered" evidence="1">
    <location>
        <begin position="1"/>
        <end position="56"/>
    </location>
</feature>
<feature type="non-terminal residue" evidence="3">
    <location>
        <position position="1"/>
    </location>
</feature>
<feature type="compositionally biased region" description="Basic and acidic residues" evidence="1">
    <location>
        <begin position="1"/>
        <end position="10"/>
    </location>
</feature>
<evidence type="ECO:0000313" key="4">
    <source>
        <dbReference type="Proteomes" id="UP001221142"/>
    </source>
</evidence>
<keyword evidence="2" id="KW-1133">Transmembrane helix</keyword>